<dbReference type="Pfam" id="PF02098">
    <property type="entry name" value="His_binding"/>
    <property type="match status" value="1"/>
</dbReference>
<organism evidence="1">
    <name type="scientific">Ixodes ricinus</name>
    <name type="common">Common tick</name>
    <name type="synonym">Acarus ricinus</name>
    <dbReference type="NCBI Taxonomy" id="34613"/>
    <lineage>
        <taxon>Eukaryota</taxon>
        <taxon>Metazoa</taxon>
        <taxon>Ecdysozoa</taxon>
        <taxon>Arthropoda</taxon>
        <taxon>Chelicerata</taxon>
        <taxon>Arachnida</taxon>
        <taxon>Acari</taxon>
        <taxon>Parasitiformes</taxon>
        <taxon>Ixodida</taxon>
        <taxon>Ixodoidea</taxon>
        <taxon>Ixodidae</taxon>
        <taxon>Ixodinae</taxon>
        <taxon>Ixodes</taxon>
    </lineage>
</organism>
<dbReference type="EMBL" id="GIFC01014001">
    <property type="protein sequence ID" value="MXU96084.1"/>
    <property type="molecule type" value="Transcribed_RNA"/>
</dbReference>
<dbReference type="InterPro" id="IPR012674">
    <property type="entry name" value="Calycin"/>
</dbReference>
<dbReference type="GO" id="GO:0043176">
    <property type="term" value="F:amine binding"/>
    <property type="evidence" value="ECO:0007669"/>
    <property type="project" value="InterPro"/>
</dbReference>
<protein>
    <submittedName>
        <fullName evidence="1">Putative lipocalin lipocalin</fullName>
    </submittedName>
</protein>
<dbReference type="InterPro" id="IPR002970">
    <property type="entry name" value="Tick_his-bd"/>
</dbReference>
<accession>A0A6B0V2Q3</accession>
<reference evidence="1" key="1">
    <citation type="submission" date="2019-12" db="EMBL/GenBank/DDBJ databases">
        <title>An insight into the sialome of adult female Ixodes ricinus ticks feeding for 6 days.</title>
        <authorList>
            <person name="Perner J."/>
            <person name="Ribeiro J.M.C."/>
        </authorList>
    </citation>
    <scope>NUCLEOTIDE SEQUENCE</scope>
    <source>
        <strain evidence="1">Semi-engorged</strain>
        <tissue evidence="1">Salivary glands</tissue>
    </source>
</reference>
<dbReference type="AlphaFoldDB" id="A0A6B0V2Q3"/>
<sequence length="204" mass="23918">MTRKIVKRSTFFRLRACPRSRSPLEPCVTQDIEQGQSQAEKPICDGDFPNTTEVIGELPRTYMLQSAFNVSTLDCAVQVFYNKSYRKKTFTKYNLVYVYTTGEYQDQPLYVRGFQNYTILLGYRPEEFFSPEKEEQILYSDMKSCMVTQDPNTHFPNNACSLLVTKETFFHPDEKCTKAFRRHCGPYSYNYTSILHCVNRIDFN</sequence>
<dbReference type="GO" id="GO:0030682">
    <property type="term" value="P:symbiont-mediated perturbation of host defenses"/>
    <property type="evidence" value="ECO:0007669"/>
    <property type="project" value="InterPro"/>
</dbReference>
<evidence type="ECO:0000313" key="1">
    <source>
        <dbReference type="EMBL" id="MXU96084.1"/>
    </source>
</evidence>
<name>A0A6B0V2Q3_IXORI</name>
<dbReference type="Gene3D" id="2.40.128.20">
    <property type="match status" value="1"/>
</dbReference>
<proteinExistence type="predicted"/>